<feature type="region of interest" description="Disordered" evidence="1">
    <location>
        <begin position="143"/>
        <end position="166"/>
    </location>
</feature>
<dbReference type="Proteomes" id="UP001369815">
    <property type="component" value="Unassembled WGS sequence"/>
</dbReference>
<evidence type="ECO:0000313" key="3">
    <source>
        <dbReference type="Proteomes" id="UP001369815"/>
    </source>
</evidence>
<keyword evidence="3" id="KW-1185">Reference proteome</keyword>
<dbReference type="EMBL" id="JBANMG010000007">
    <property type="protein sequence ID" value="KAK6951253.1"/>
    <property type="molecule type" value="Genomic_DNA"/>
</dbReference>
<comment type="caution">
    <text evidence="2">The sequence shown here is derived from an EMBL/GenBank/DDBJ whole genome shotgun (WGS) entry which is preliminary data.</text>
</comment>
<protein>
    <submittedName>
        <fullName evidence="2">Uncharacterized protein</fullName>
    </submittedName>
</protein>
<sequence>MTLFPIYCTIEVAIPVMEKFLRDALAGSNDLAPNSDPCLAIVTTVDEAPTEASKLPLQSFLSPFLGQSLDEISRQLRGSTYFAVLDERSTKDETVTLGEHRDGKVETVRVSFYSAQSLLTSLYIGTLGFSEIQHIAAKEGGIYKQEKPNGKRKGEPTPRKMLASIR</sequence>
<dbReference type="AlphaFoldDB" id="A0AAX6MFN0"/>
<feature type="compositionally biased region" description="Basic and acidic residues" evidence="1">
    <location>
        <begin position="144"/>
        <end position="158"/>
    </location>
</feature>
<organism evidence="2 3">
    <name type="scientific">Daldinia eschscholtzii</name>
    <dbReference type="NCBI Taxonomy" id="292717"/>
    <lineage>
        <taxon>Eukaryota</taxon>
        <taxon>Fungi</taxon>
        <taxon>Dikarya</taxon>
        <taxon>Ascomycota</taxon>
        <taxon>Pezizomycotina</taxon>
        <taxon>Sordariomycetes</taxon>
        <taxon>Xylariomycetidae</taxon>
        <taxon>Xylariales</taxon>
        <taxon>Hypoxylaceae</taxon>
        <taxon>Daldinia</taxon>
    </lineage>
</organism>
<evidence type="ECO:0000256" key="1">
    <source>
        <dbReference type="SAM" id="MobiDB-lite"/>
    </source>
</evidence>
<proteinExistence type="predicted"/>
<name>A0AAX6MFN0_9PEZI</name>
<accession>A0AAX6MFN0</accession>
<evidence type="ECO:0000313" key="2">
    <source>
        <dbReference type="EMBL" id="KAK6951253.1"/>
    </source>
</evidence>
<gene>
    <name evidence="2" type="ORF">Daesc_007784</name>
</gene>
<reference evidence="2 3" key="1">
    <citation type="journal article" date="2024" name="Front Chem Biol">
        <title>Unveiling the potential of Daldinia eschscholtzii MFLUCC 19-0629 through bioactivity and bioinformatics studies for enhanced sustainable agriculture production.</title>
        <authorList>
            <person name="Brooks S."/>
            <person name="Weaver J.A."/>
            <person name="Klomchit A."/>
            <person name="Alharthi S.A."/>
            <person name="Onlamun T."/>
            <person name="Nurani R."/>
            <person name="Vong T.K."/>
            <person name="Alberti F."/>
            <person name="Greco C."/>
        </authorList>
    </citation>
    <scope>NUCLEOTIDE SEQUENCE [LARGE SCALE GENOMIC DNA]</scope>
    <source>
        <strain evidence="2">MFLUCC 19-0629</strain>
    </source>
</reference>